<proteinExistence type="predicted"/>
<accession>A0A9X9LVK2</accession>
<dbReference type="AlphaFoldDB" id="A0A9X9LVK2"/>
<protein>
    <submittedName>
        <fullName evidence="2">Uncharacterized protein</fullName>
    </submittedName>
</protein>
<dbReference type="Proteomes" id="UP000269945">
    <property type="component" value="Unassembled WGS sequence"/>
</dbReference>
<dbReference type="EMBL" id="CYRY02021954">
    <property type="protein sequence ID" value="VCW97469.1"/>
    <property type="molecule type" value="Genomic_DNA"/>
</dbReference>
<gene>
    <name evidence="2" type="ORF">BN2614_LOCUS1</name>
</gene>
<evidence type="ECO:0000313" key="2">
    <source>
        <dbReference type="EMBL" id="VCW97469.1"/>
    </source>
</evidence>
<feature type="region of interest" description="Disordered" evidence="1">
    <location>
        <begin position="18"/>
        <end position="37"/>
    </location>
</feature>
<keyword evidence="3" id="KW-1185">Reference proteome</keyword>
<name>A0A9X9LVK2_GULGU</name>
<sequence length="85" mass="8230">GGPPAAGCRGERVVEGGAGRELAGHAHPSPQALQHAPGPHQLALRAAAPTSLRGRGADTLQGAAGTGLVPLGALGSVEFTLATLP</sequence>
<organism evidence="2 3">
    <name type="scientific">Gulo gulo</name>
    <name type="common">Wolverine</name>
    <name type="synonym">Gluton</name>
    <dbReference type="NCBI Taxonomy" id="48420"/>
    <lineage>
        <taxon>Eukaryota</taxon>
        <taxon>Metazoa</taxon>
        <taxon>Chordata</taxon>
        <taxon>Craniata</taxon>
        <taxon>Vertebrata</taxon>
        <taxon>Euteleostomi</taxon>
        <taxon>Mammalia</taxon>
        <taxon>Eutheria</taxon>
        <taxon>Laurasiatheria</taxon>
        <taxon>Carnivora</taxon>
        <taxon>Caniformia</taxon>
        <taxon>Musteloidea</taxon>
        <taxon>Mustelidae</taxon>
        <taxon>Guloninae</taxon>
        <taxon>Gulo</taxon>
    </lineage>
</organism>
<feature type="non-terminal residue" evidence="2">
    <location>
        <position position="85"/>
    </location>
</feature>
<comment type="caution">
    <text evidence="2">The sequence shown here is derived from an EMBL/GenBank/DDBJ whole genome shotgun (WGS) entry which is preliminary data.</text>
</comment>
<evidence type="ECO:0000256" key="1">
    <source>
        <dbReference type="SAM" id="MobiDB-lite"/>
    </source>
</evidence>
<reference evidence="2 3" key="1">
    <citation type="submission" date="2018-10" db="EMBL/GenBank/DDBJ databases">
        <authorList>
            <person name="Ekblom R."/>
            <person name="Jareborg N."/>
        </authorList>
    </citation>
    <scope>NUCLEOTIDE SEQUENCE [LARGE SCALE GENOMIC DNA]</scope>
    <source>
        <tissue evidence="2">Muscle</tissue>
    </source>
</reference>
<feature type="non-terminal residue" evidence="2">
    <location>
        <position position="1"/>
    </location>
</feature>
<evidence type="ECO:0000313" key="3">
    <source>
        <dbReference type="Proteomes" id="UP000269945"/>
    </source>
</evidence>